<dbReference type="EMBL" id="CAJJDN010000116">
    <property type="protein sequence ID" value="CAD8118065.1"/>
    <property type="molecule type" value="Genomic_DNA"/>
</dbReference>
<dbReference type="Proteomes" id="UP000692954">
    <property type="component" value="Unassembled WGS sequence"/>
</dbReference>
<evidence type="ECO:0000313" key="2">
    <source>
        <dbReference type="EMBL" id="CAD8118065.1"/>
    </source>
</evidence>
<evidence type="ECO:0000256" key="1">
    <source>
        <dbReference type="SAM" id="Coils"/>
    </source>
</evidence>
<sequence>MDQEEENGYFFNMTLHKKSFSGAFKDHSEVHQILSNIYFSTLLGFKIRMPANELIDDVDFDKVVFLFENQSFTPDSMTHILINSEKGNFLSPKTYYKILQPFTSNLKMLSLNIEDNAGLSIVEWLTHLSRIIQSCVQLNQIFIDIKKFVSIILNKGYFQIKIKSGITSDGTSFEQLALLSFKLQFNKFRLKIEEDNVIKDSLDNFGPILFNCQELNSFSLTIGKSCQLNSMKVLQYLENQPIKYFKLKIGNSNQIDSKVLSTIQKLVQNQLKQLNIQVGSSTKIFKSFQLLPIQQSKLENLCLRIGKNNEFQNGGANFLALLLESSQLEIVKISIGDSNQMTDLQALQIFILLQKLRTVKILELEFERNICVNKYCLDQLEKLINKSNNLNSLSLDFAKQQQSLDFTNLFNTLGWKRNLVNLNLSIGGQQDLPDLTIFGERLRQLEYLSVFKIHLKGNNNVDYLKLQEFLIKVKLNKTLNLLSIKTGSQKSSEYRLEEMKQNAWLLKKVCLIGKPIIIYFSHLNDQISYQYNFDRLQLTGIQQVLSRDILMPIPSNQLVIQISESFIIDDQYLQQIFSLIKEQEYIDIKVSNLQIKYLKGASIIKVGRLNDLQQFMIFTDRQITEIQIFEENLNWLDISGIIQKLIQRQIIAQIPEFKFFTKEIKIILIKARLTIIGVDTFQLEQQGFQQFCEFLSITSYFEVRWLQIDLKIVNFDQKWDELSSSLINFHELQELDLKLITMSHAEGNCKNYKQFHYNMCKIFIMNKYLTKYDYFSEKKVFPVALQLHLGSEIKDLETQIQQQGEQVQRILNGQPNPGDQNIPFEELQQNLQGNKKDLEQRNKDIKEGLQLERIKSKVLLKRRRLTYQYFMAMYKFGSRLNKQQMISDIMEML</sequence>
<accession>A0A8S1QT09</accession>
<keyword evidence="1" id="KW-0175">Coiled coil</keyword>
<comment type="caution">
    <text evidence="2">The sequence shown here is derived from an EMBL/GenBank/DDBJ whole genome shotgun (WGS) entry which is preliminary data.</text>
</comment>
<reference evidence="2" key="1">
    <citation type="submission" date="2021-01" db="EMBL/GenBank/DDBJ databases">
        <authorList>
            <consortium name="Genoscope - CEA"/>
            <person name="William W."/>
        </authorList>
    </citation>
    <scope>NUCLEOTIDE SEQUENCE</scope>
</reference>
<proteinExistence type="predicted"/>
<protein>
    <submittedName>
        <fullName evidence="2">Uncharacterized protein</fullName>
    </submittedName>
</protein>
<gene>
    <name evidence="2" type="ORF">PSON_ATCC_30995.1.T1160011</name>
</gene>
<name>A0A8S1QT09_9CILI</name>
<feature type="coiled-coil region" evidence="1">
    <location>
        <begin position="824"/>
        <end position="855"/>
    </location>
</feature>
<keyword evidence="3" id="KW-1185">Reference proteome</keyword>
<organism evidence="2 3">
    <name type="scientific">Paramecium sonneborni</name>
    <dbReference type="NCBI Taxonomy" id="65129"/>
    <lineage>
        <taxon>Eukaryota</taxon>
        <taxon>Sar</taxon>
        <taxon>Alveolata</taxon>
        <taxon>Ciliophora</taxon>
        <taxon>Intramacronucleata</taxon>
        <taxon>Oligohymenophorea</taxon>
        <taxon>Peniculida</taxon>
        <taxon>Parameciidae</taxon>
        <taxon>Paramecium</taxon>
    </lineage>
</organism>
<dbReference type="OrthoDB" id="298556at2759"/>
<dbReference type="AlphaFoldDB" id="A0A8S1QT09"/>
<evidence type="ECO:0000313" key="3">
    <source>
        <dbReference type="Proteomes" id="UP000692954"/>
    </source>
</evidence>